<dbReference type="VEuPathDB" id="FungiDB:FUN_003122"/>
<accession>A0A2N1MYG9</accession>
<organism evidence="2 3">
    <name type="scientific">Rhizophagus irregularis</name>
    <dbReference type="NCBI Taxonomy" id="588596"/>
    <lineage>
        <taxon>Eukaryota</taxon>
        <taxon>Fungi</taxon>
        <taxon>Fungi incertae sedis</taxon>
        <taxon>Mucoromycota</taxon>
        <taxon>Glomeromycotina</taxon>
        <taxon>Glomeromycetes</taxon>
        <taxon>Glomerales</taxon>
        <taxon>Glomeraceae</taxon>
        <taxon>Rhizophagus</taxon>
    </lineage>
</organism>
<dbReference type="VEuPathDB" id="FungiDB:RhiirFUN_002569"/>
<dbReference type="EMBL" id="LLXL01001059">
    <property type="protein sequence ID" value="PKK66703.1"/>
    <property type="molecule type" value="Genomic_DNA"/>
</dbReference>
<evidence type="ECO:0000313" key="2">
    <source>
        <dbReference type="EMBL" id="PKK66703.1"/>
    </source>
</evidence>
<name>A0A2N1MYG9_9GLOM</name>
<evidence type="ECO:0000256" key="1">
    <source>
        <dbReference type="SAM" id="MobiDB-lite"/>
    </source>
</evidence>
<dbReference type="VEuPathDB" id="FungiDB:RhiirA1_454397"/>
<feature type="region of interest" description="Disordered" evidence="1">
    <location>
        <begin position="107"/>
        <end position="162"/>
    </location>
</feature>
<comment type="caution">
    <text evidence="2">The sequence shown here is derived from an EMBL/GenBank/DDBJ whole genome shotgun (WGS) entry which is preliminary data.</text>
</comment>
<proteinExistence type="predicted"/>
<evidence type="ECO:0000313" key="3">
    <source>
        <dbReference type="Proteomes" id="UP000233469"/>
    </source>
</evidence>
<sequence>MPRQIHEYFDSKSTNWSILGFLEECDEEPFQKKIDKYIKDLEIIADYEQGKRQEQANLLLSRYREDSQPDFKLARKWEKERSRKQVHYHQPTITDINGNMTGNIGTITGGSFVVGSKRKQEESDDDFQPPKTPSTKKLSLPKKNKEPVKSTASKKVCIGCNP</sequence>
<dbReference type="AlphaFoldDB" id="A0A2N1MYG9"/>
<protein>
    <submittedName>
        <fullName evidence="2">Uncharacterized protein</fullName>
    </submittedName>
</protein>
<reference evidence="2 3" key="2">
    <citation type="submission" date="2017-10" db="EMBL/GenBank/DDBJ databases">
        <title>Extensive intraspecific genome diversity in a model arbuscular mycorrhizal fungus.</title>
        <authorList>
            <person name="Chen E.C.H."/>
            <person name="Morin E."/>
            <person name="Baudet D."/>
            <person name="Noel J."/>
            <person name="Ndikumana S."/>
            <person name="Charron P."/>
            <person name="St-Onge C."/>
            <person name="Giorgi J."/>
            <person name="Grigoriev I.V."/>
            <person name="Roux C."/>
            <person name="Martin F.M."/>
            <person name="Corradi N."/>
        </authorList>
    </citation>
    <scope>NUCLEOTIDE SEQUENCE [LARGE SCALE GENOMIC DNA]</scope>
    <source>
        <strain evidence="2 3">C2</strain>
    </source>
</reference>
<dbReference type="Proteomes" id="UP000233469">
    <property type="component" value="Unassembled WGS sequence"/>
</dbReference>
<reference evidence="2 3" key="1">
    <citation type="submission" date="2016-04" db="EMBL/GenBank/DDBJ databases">
        <title>Genome analyses suggest a sexual origin of heterokaryosis in a supposedly ancient asexual fungus.</title>
        <authorList>
            <person name="Ropars J."/>
            <person name="Sedzielewska K."/>
            <person name="Noel J."/>
            <person name="Charron P."/>
            <person name="Farinelli L."/>
            <person name="Marton T."/>
            <person name="Kruger M."/>
            <person name="Pelin A."/>
            <person name="Brachmann A."/>
            <person name="Corradi N."/>
        </authorList>
    </citation>
    <scope>NUCLEOTIDE SEQUENCE [LARGE SCALE GENOMIC DNA]</scope>
    <source>
        <strain evidence="2 3">C2</strain>
    </source>
</reference>
<gene>
    <name evidence="2" type="ORF">RhiirC2_753043</name>
</gene>